<evidence type="ECO:0000313" key="13">
    <source>
        <dbReference type="EMBL" id="RAK60995.1"/>
    </source>
</evidence>
<dbReference type="EC" id="2.7.13.3" evidence="2"/>
<dbReference type="InterPro" id="IPR003594">
    <property type="entry name" value="HATPase_dom"/>
</dbReference>
<dbReference type="SUPFAM" id="SSF50341">
    <property type="entry name" value="CheW-like"/>
    <property type="match status" value="1"/>
</dbReference>
<dbReference type="PRINTS" id="PR00344">
    <property type="entry name" value="BCTRLSENSOR"/>
</dbReference>
<feature type="modified residue" description="Phosphohistidine" evidence="9">
    <location>
        <position position="49"/>
    </location>
</feature>
<keyword evidence="4 9" id="KW-0597">Phosphoprotein</keyword>
<dbReference type="PROSITE" id="PS50851">
    <property type="entry name" value="CHEW"/>
    <property type="match status" value="1"/>
</dbReference>
<keyword evidence="5" id="KW-0808">Transferase</keyword>
<dbReference type="Gene3D" id="1.10.287.560">
    <property type="entry name" value="Histidine kinase CheA-like, homodimeric domain"/>
    <property type="match status" value="1"/>
</dbReference>
<evidence type="ECO:0000256" key="4">
    <source>
        <dbReference type="ARBA" id="ARBA00022553"/>
    </source>
</evidence>
<dbReference type="InterPro" id="IPR036097">
    <property type="entry name" value="HisK_dim/P_sf"/>
</dbReference>
<dbReference type="Pfam" id="PF01627">
    <property type="entry name" value="Hpt"/>
    <property type="match status" value="1"/>
</dbReference>
<dbReference type="InterPro" id="IPR036641">
    <property type="entry name" value="HPT_dom_sf"/>
</dbReference>
<dbReference type="SUPFAM" id="SSF47384">
    <property type="entry name" value="Homodimeric domain of signal transducing histidine kinase"/>
    <property type="match status" value="1"/>
</dbReference>
<dbReference type="Proteomes" id="UP000249842">
    <property type="component" value="Unassembled WGS sequence"/>
</dbReference>
<dbReference type="InterPro" id="IPR051315">
    <property type="entry name" value="Bact_Chemotaxis_CheA"/>
</dbReference>
<evidence type="ECO:0000256" key="9">
    <source>
        <dbReference type="PROSITE-ProRule" id="PRU00110"/>
    </source>
</evidence>
<dbReference type="InterPro" id="IPR004105">
    <property type="entry name" value="CheA-like_dim"/>
</dbReference>
<dbReference type="InterPro" id="IPR008207">
    <property type="entry name" value="Sig_transdc_His_kin_Hpt_dom"/>
</dbReference>
<dbReference type="InterPro" id="IPR036061">
    <property type="entry name" value="CheW-like_dom_sf"/>
</dbReference>
<dbReference type="EMBL" id="QFYP01000001">
    <property type="protein sequence ID" value="RAK60995.1"/>
    <property type="molecule type" value="Genomic_DNA"/>
</dbReference>
<dbReference type="InterPro" id="IPR002545">
    <property type="entry name" value="CheW-lke_dom"/>
</dbReference>
<dbReference type="PROSITE" id="PS50109">
    <property type="entry name" value="HIS_KIN"/>
    <property type="match status" value="1"/>
</dbReference>
<dbReference type="SMART" id="SM00260">
    <property type="entry name" value="CheW"/>
    <property type="match status" value="1"/>
</dbReference>
<dbReference type="Gene3D" id="3.30.565.10">
    <property type="entry name" value="Histidine kinase-like ATPase, C-terminal domain"/>
    <property type="match status" value="1"/>
</dbReference>
<reference evidence="14" key="1">
    <citation type="submission" date="2018-05" db="EMBL/GenBank/DDBJ databases">
        <authorList>
            <person name="Li X."/>
        </authorList>
    </citation>
    <scope>NUCLEOTIDE SEQUENCE [LARGE SCALE GENOMIC DNA]</scope>
    <source>
        <strain evidence="14">HKS-05</strain>
    </source>
</reference>
<dbReference type="PANTHER" id="PTHR43395:SF1">
    <property type="entry name" value="CHEMOTAXIS PROTEIN CHEA"/>
    <property type="match status" value="1"/>
</dbReference>
<dbReference type="Pfam" id="PF02518">
    <property type="entry name" value="HATPase_c"/>
    <property type="match status" value="1"/>
</dbReference>
<dbReference type="InterPro" id="IPR036890">
    <property type="entry name" value="HATPase_C_sf"/>
</dbReference>
<dbReference type="InterPro" id="IPR004358">
    <property type="entry name" value="Sig_transdc_His_kin-like_C"/>
</dbReference>
<dbReference type="OrthoDB" id="9803176at2"/>
<evidence type="ECO:0000256" key="3">
    <source>
        <dbReference type="ARBA" id="ARBA00021495"/>
    </source>
</evidence>
<dbReference type="Pfam" id="PF01584">
    <property type="entry name" value="CheW"/>
    <property type="match status" value="1"/>
</dbReference>
<keyword evidence="14" id="KW-1185">Reference proteome</keyword>
<evidence type="ECO:0000256" key="7">
    <source>
        <dbReference type="ARBA" id="ARBA00023012"/>
    </source>
</evidence>
<dbReference type="AlphaFoldDB" id="A0A328B384"/>
<dbReference type="InterPro" id="IPR037006">
    <property type="entry name" value="CheA-like_homodim_sf"/>
</dbReference>
<dbReference type="SUPFAM" id="SSF47226">
    <property type="entry name" value="Histidine-containing phosphotransfer domain, HPT domain"/>
    <property type="match status" value="1"/>
</dbReference>
<feature type="domain" description="Histidine kinase" evidence="10">
    <location>
        <begin position="263"/>
        <end position="501"/>
    </location>
</feature>
<dbReference type="PROSITE" id="PS50894">
    <property type="entry name" value="HPT"/>
    <property type="match status" value="1"/>
</dbReference>
<evidence type="ECO:0000256" key="1">
    <source>
        <dbReference type="ARBA" id="ARBA00000085"/>
    </source>
</evidence>
<feature type="domain" description="HPt" evidence="12">
    <location>
        <begin position="2"/>
        <end position="106"/>
    </location>
</feature>
<evidence type="ECO:0000259" key="10">
    <source>
        <dbReference type="PROSITE" id="PS50109"/>
    </source>
</evidence>
<dbReference type="GO" id="GO:0000155">
    <property type="term" value="F:phosphorelay sensor kinase activity"/>
    <property type="evidence" value="ECO:0007669"/>
    <property type="project" value="InterPro"/>
</dbReference>
<evidence type="ECO:0000256" key="6">
    <source>
        <dbReference type="ARBA" id="ARBA00022777"/>
    </source>
</evidence>
<evidence type="ECO:0000313" key="14">
    <source>
        <dbReference type="Proteomes" id="UP000249842"/>
    </source>
</evidence>
<comment type="function">
    <text evidence="8">Involved in the transmission of sensory signals from the chemoreceptors to the flagellar motors. CheA is autophosphorylated; it can transfer its phosphate group to either CheB or CheY.</text>
</comment>
<dbReference type="InterPro" id="IPR005467">
    <property type="entry name" value="His_kinase_dom"/>
</dbReference>
<gene>
    <name evidence="13" type="ORF">DJ021_14855</name>
</gene>
<sequence>MRASYVNEFIEQFLIECHELVEQATHDLLALEERPDDRERLDGAFRAFHTLKGAAGIVEFEAMETALHAAEEVLSSARSGKVAATPVLISDCLTCLDQVVQWLDAMEITGEPPADAGPVAEAIAKRFGQTDPTLRDQELPAEAEIGAHGDDLRPAAFQILREQIALLEGAEVDAPAGRTVSALRVAANVLRSIGRGDEAGQLDHLALREGVPDPGLAVAAIRPLLEGRLAIAGTEAAGGPREPTEPAGRGVRVDVERIDALVYLAGELGVAKNALAHAASQARDGADVAGLLKDQYAVLDRLVAELQLAVLQIRVLPLRQVFQRFPRLVREMVLSLGKPAHLVTEGEGTEADKAIVDNLFEPLLHVIRNAMDHGIERPEDRLAAGKPPSATIRLTAKRDGEHVSVAVSDDGGGIDIESVRRVALHRGLVDIESLAALSDAEVTELIFAPGFSTAGTVTNLSGRGVGMDAVRTAIERLGGRVALDSRAGQGTTVSFLLPFTLLISRVMTVEAGGQVFGIPLEAIVETVRVPRKAFSRIGAAQAFVLRDRTVPLVDLALALGEARGPRQGDANIVVASAGGHLAGLEVDRLGERLDVMLKPMEGLLSGTPGVAGTTLLGDGRVLIVLDLAELLQ</sequence>
<dbReference type="FunFam" id="3.30.565.10:FF:000016">
    <property type="entry name" value="Chemotaxis protein CheA, putative"/>
    <property type="match status" value="1"/>
</dbReference>
<dbReference type="Pfam" id="PF02895">
    <property type="entry name" value="H-kinase_dim"/>
    <property type="match status" value="1"/>
</dbReference>
<comment type="catalytic activity">
    <reaction evidence="1">
        <text>ATP + protein L-histidine = ADP + protein N-phospho-L-histidine.</text>
        <dbReference type="EC" id="2.7.13.3"/>
    </reaction>
</comment>
<evidence type="ECO:0000256" key="5">
    <source>
        <dbReference type="ARBA" id="ARBA00022679"/>
    </source>
</evidence>
<dbReference type="GO" id="GO:0006935">
    <property type="term" value="P:chemotaxis"/>
    <property type="evidence" value="ECO:0007669"/>
    <property type="project" value="InterPro"/>
</dbReference>
<proteinExistence type="predicted"/>
<keyword evidence="7" id="KW-0902">Two-component regulatory system</keyword>
<dbReference type="SMART" id="SM00387">
    <property type="entry name" value="HATPase_c"/>
    <property type="match status" value="1"/>
</dbReference>
<dbReference type="CDD" id="cd00088">
    <property type="entry name" value="HPT"/>
    <property type="match status" value="1"/>
</dbReference>
<dbReference type="SUPFAM" id="SSF55874">
    <property type="entry name" value="ATPase domain of HSP90 chaperone/DNA topoisomerase II/histidine kinase"/>
    <property type="match status" value="1"/>
</dbReference>
<feature type="domain" description="CheW-like" evidence="11">
    <location>
        <begin position="503"/>
        <end position="632"/>
    </location>
</feature>
<evidence type="ECO:0000256" key="2">
    <source>
        <dbReference type="ARBA" id="ARBA00012438"/>
    </source>
</evidence>
<dbReference type="SMART" id="SM00073">
    <property type="entry name" value="HPT"/>
    <property type="match status" value="1"/>
</dbReference>
<name>A0A328B384_9CAUL</name>
<accession>A0A328B384</accession>
<dbReference type="Gene3D" id="1.20.120.160">
    <property type="entry name" value="HPT domain"/>
    <property type="match status" value="1"/>
</dbReference>
<protein>
    <recommendedName>
        <fullName evidence="3">Chemotaxis protein CheA</fullName>
        <ecNumber evidence="2">2.7.13.3</ecNumber>
    </recommendedName>
</protein>
<dbReference type="PANTHER" id="PTHR43395">
    <property type="entry name" value="SENSOR HISTIDINE KINASE CHEA"/>
    <property type="match status" value="1"/>
</dbReference>
<dbReference type="GO" id="GO:0005737">
    <property type="term" value="C:cytoplasm"/>
    <property type="evidence" value="ECO:0007669"/>
    <property type="project" value="InterPro"/>
</dbReference>
<keyword evidence="6" id="KW-0418">Kinase</keyword>
<evidence type="ECO:0000259" key="11">
    <source>
        <dbReference type="PROSITE" id="PS50851"/>
    </source>
</evidence>
<organism evidence="13 14">
    <name type="scientific">Phenylobacterium hankyongense</name>
    <dbReference type="NCBI Taxonomy" id="1813876"/>
    <lineage>
        <taxon>Bacteria</taxon>
        <taxon>Pseudomonadati</taxon>
        <taxon>Pseudomonadota</taxon>
        <taxon>Alphaproteobacteria</taxon>
        <taxon>Caulobacterales</taxon>
        <taxon>Caulobacteraceae</taxon>
        <taxon>Phenylobacterium</taxon>
    </lineage>
</organism>
<dbReference type="Gene3D" id="2.30.30.40">
    <property type="entry name" value="SH3 Domains"/>
    <property type="match status" value="1"/>
</dbReference>
<dbReference type="SMART" id="SM01231">
    <property type="entry name" value="H-kinase_dim"/>
    <property type="match status" value="1"/>
</dbReference>
<comment type="caution">
    <text evidence="13">The sequence shown here is derived from an EMBL/GenBank/DDBJ whole genome shotgun (WGS) entry which is preliminary data.</text>
</comment>
<evidence type="ECO:0000256" key="8">
    <source>
        <dbReference type="ARBA" id="ARBA00035100"/>
    </source>
</evidence>
<evidence type="ECO:0000259" key="12">
    <source>
        <dbReference type="PROSITE" id="PS50894"/>
    </source>
</evidence>